<organism evidence="1 2">
    <name type="scientific">Roseimicrobium gellanilyticum</name>
    <dbReference type="NCBI Taxonomy" id="748857"/>
    <lineage>
        <taxon>Bacteria</taxon>
        <taxon>Pseudomonadati</taxon>
        <taxon>Verrucomicrobiota</taxon>
        <taxon>Verrucomicrobiia</taxon>
        <taxon>Verrucomicrobiales</taxon>
        <taxon>Verrucomicrobiaceae</taxon>
        <taxon>Roseimicrobium</taxon>
    </lineage>
</organism>
<evidence type="ECO:0000313" key="2">
    <source>
        <dbReference type="Proteomes" id="UP000253426"/>
    </source>
</evidence>
<gene>
    <name evidence="1" type="ORF">DES53_11598</name>
</gene>
<reference evidence="1 2" key="1">
    <citation type="submission" date="2018-06" db="EMBL/GenBank/DDBJ databases">
        <title>Genomic Encyclopedia of Type Strains, Phase IV (KMG-IV): sequencing the most valuable type-strain genomes for metagenomic binning, comparative biology and taxonomic classification.</title>
        <authorList>
            <person name="Goeker M."/>
        </authorList>
    </citation>
    <scope>NUCLEOTIDE SEQUENCE [LARGE SCALE GENOMIC DNA]</scope>
    <source>
        <strain evidence="1 2">DSM 25532</strain>
    </source>
</reference>
<name>A0A366H6C5_9BACT</name>
<dbReference type="AlphaFoldDB" id="A0A366H6C5"/>
<dbReference type="RefSeq" id="WP_147263681.1">
    <property type="nucleotide sequence ID" value="NZ_QNRR01000015.1"/>
</dbReference>
<accession>A0A366H6C5</accession>
<dbReference type="Proteomes" id="UP000253426">
    <property type="component" value="Unassembled WGS sequence"/>
</dbReference>
<dbReference type="EMBL" id="QNRR01000015">
    <property type="protein sequence ID" value="RBP36957.1"/>
    <property type="molecule type" value="Genomic_DNA"/>
</dbReference>
<sequence>MSRRARLLIFGVFFVLLAIPVVHVARGWAPVNPMRFRMVGQTAPEGNAGPLSARTLTIEITNTGTVPIYLSDAKLLAYNPARGRRHVYAELEKFYLPITSFSGDPFAAKLAPMLPGTSRRTEVRIPEEAAARFDSSAPTIAYVYFSGPKQWGFDLSLYLIQQVPLKLARHVPKPRTDSATTPLEMAVSPP</sequence>
<comment type="caution">
    <text evidence="1">The sequence shown here is derived from an EMBL/GenBank/DDBJ whole genome shotgun (WGS) entry which is preliminary data.</text>
</comment>
<proteinExistence type="predicted"/>
<keyword evidence="2" id="KW-1185">Reference proteome</keyword>
<evidence type="ECO:0000313" key="1">
    <source>
        <dbReference type="EMBL" id="RBP36957.1"/>
    </source>
</evidence>
<protein>
    <submittedName>
        <fullName evidence="1">Uncharacterized protein</fullName>
    </submittedName>
</protein>